<evidence type="ECO:0000313" key="2">
    <source>
        <dbReference type="Proteomes" id="UP000050360"/>
    </source>
</evidence>
<reference evidence="1 2" key="1">
    <citation type="submission" date="2015-09" db="EMBL/GenBank/DDBJ databases">
        <title>A metagenomics-based metabolic model of nitrate-dependent anaerobic oxidation of methane by Methanoperedens-like archaea.</title>
        <authorList>
            <person name="Arshad A."/>
            <person name="Speth D.R."/>
            <person name="De Graaf R.M."/>
            <person name="Op Den Camp H.J."/>
            <person name="Jetten M.S."/>
            <person name="Welte C.U."/>
        </authorList>
    </citation>
    <scope>NUCLEOTIDE SEQUENCE [LARGE SCALE GENOMIC DNA]</scope>
</reference>
<sequence>MDAYRYTHEIEVKNMCMVGDVPEFDIEKIEMDLKEYVCLDCENRFKGLGKSIICPACKSSNFETVSVEK</sequence>
<organism evidence="1 2">
    <name type="scientific">Candidatus Methanoperedens nitratireducens</name>
    <dbReference type="NCBI Taxonomy" id="1392998"/>
    <lineage>
        <taxon>Archaea</taxon>
        <taxon>Methanobacteriati</taxon>
        <taxon>Methanobacteriota</taxon>
        <taxon>Stenosarchaea group</taxon>
        <taxon>Methanomicrobia</taxon>
        <taxon>Methanosarcinales</taxon>
        <taxon>ANME-2 cluster</taxon>
        <taxon>Candidatus Methanoperedentaceae</taxon>
        <taxon>Candidatus Methanoperedens</taxon>
    </lineage>
</organism>
<dbReference type="EMBL" id="LKCM01000137">
    <property type="protein sequence ID" value="KPQ43564.1"/>
    <property type="molecule type" value="Genomic_DNA"/>
</dbReference>
<protein>
    <submittedName>
        <fullName evidence="1">Uncharacterized protein</fullName>
    </submittedName>
</protein>
<dbReference type="Proteomes" id="UP000050360">
    <property type="component" value="Unassembled WGS sequence"/>
</dbReference>
<comment type="caution">
    <text evidence="1">The sequence shown here is derived from an EMBL/GenBank/DDBJ whole genome shotgun (WGS) entry which is preliminary data.</text>
</comment>
<dbReference type="AlphaFoldDB" id="A0A0P8AGP0"/>
<proteinExistence type="predicted"/>
<gene>
    <name evidence="1" type="ORF">MPEBLZ_01747</name>
</gene>
<name>A0A0P8AGP0_9EURY</name>
<accession>A0A0P8AGP0</accession>
<evidence type="ECO:0000313" key="1">
    <source>
        <dbReference type="EMBL" id="KPQ43564.1"/>
    </source>
</evidence>